<dbReference type="EMBL" id="JBFXLU010000065">
    <property type="protein sequence ID" value="KAL2846165.1"/>
    <property type="molecule type" value="Genomic_DNA"/>
</dbReference>
<gene>
    <name evidence="3" type="ORF">BJY01DRAFT_234665</name>
</gene>
<organism evidence="3 4">
    <name type="scientific">Aspergillus pseudoustus</name>
    <dbReference type="NCBI Taxonomy" id="1810923"/>
    <lineage>
        <taxon>Eukaryota</taxon>
        <taxon>Fungi</taxon>
        <taxon>Dikarya</taxon>
        <taxon>Ascomycota</taxon>
        <taxon>Pezizomycotina</taxon>
        <taxon>Eurotiomycetes</taxon>
        <taxon>Eurotiomycetidae</taxon>
        <taxon>Eurotiales</taxon>
        <taxon>Aspergillaceae</taxon>
        <taxon>Aspergillus</taxon>
        <taxon>Aspergillus subgen. Nidulantes</taxon>
    </lineage>
</organism>
<evidence type="ECO:0000256" key="1">
    <source>
        <dbReference type="SAM" id="MobiDB-lite"/>
    </source>
</evidence>
<name>A0ABR4K1G5_9EURO</name>
<evidence type="ECO:0000313" key="3">
    <source>
        <dbReference type="EMBL" id="KAL2846165.1"/>
    </source>
</evidence>
<evidence type="ECO:0000259" key="2">
    <source>
        <dbReference type="PROSITE" id="PS50181"/>
    </source>
</evidence>
<dbReference type="Proteomes" id="UP001610446">
    <property type="component" value="Unassembled WGS sequence"/>
</dbReference>
<feature type="domain" description="F-box" evidence="2">
    <location>
        <begin position="1"/>
        <end position="46"/>
    </location>
</feature>
<sequence>MSLEKLPLEILTMVMLELDIHSLMSFGCANKRALQSVHAAVTLQAIASISTEAAGYLYLITCRRVCFDCFTQKASFLPLLYGYVVRKFALRPKHLERVPSMKSVPGCYSAGRFIVGRRLTLFDHDTTRDVPSALHGKGRSTARRPRTDGEADDELYNPRRFVAIVRAPSIVRAGSLEWGFHCTACYWTIPVPGLKMFTKESFKAHILECGVIVNREHVKLID</sequence>
<feature type="region of interest" description="Disordered" evidence="1">
    <location>
        <begin position="130"/>
        <end position="151"/>
    </location>
</feature>
<evidence type="ECO:0000313" key="4">
    <source>
        <dbReference type="Proteomes" id="UP001610446"/>
    </source>
</evidence>
<dbReference type="InterPro" id="IPR001810">
    <property type="entry name" value="F-box_dom"/>
</dbReference>
<comment type="caution">
    <text evidence="3">The sequence shown here is derived from an EMBL/GenBank/DDBJ whole genome shotgun (WGS) entry which is preliminary data.</text>
</comment>
<protein>
    <recommendedName>
        <fullName evidence="2">F-box domain-containing protein</fullName>
    </recommendedName>
</protein>
<dbReference type="PROSITE" id="PS50181">
    <property type="entry name" value="FBOX"/>
    <property type="match status" value="1"/>
</dbReference>
<accession>A0ABR4K1G5</accession>
<proteinExistence type="predicted"/>
<reference evidence="3 4" key="1">
    <citation type="submission" date="2024-07" db="EMBL/GenBank/DDBJ databases">
        <title>Section-level genome sequencing and comparative genomics of Aspergillus sections Usti and Cavernicolus.</title>
        <authorList>
            <consortium name="Lawrence Berkeley National Laboratory"/>
            <person name="Nybo J.L."/>
            <person name="Vesth T.C."/>
            <person name="Theobald S."/>
            <person name="Frisvad J.C."/>
            <person name="Larsen T.O."/>
            <person name="Kjaerboelling I."/>
            <person name="Rothschild-Mancinelli K."/>
            <person name="Lyhne E.K."/>
            <person name="Kogle M.E."/>
            <person name="Barry K."/>
            <person name="Clum A."/>
            <person name="Na H."/>
            <person name="Ledsgaard L."/>
            <person name="Lin J."/>
            <person name="Lipzen A."/>
            <person name="Kuo A."/>
            <person name="Riley R."/>
            <person name="Mondo S."/>
            <person name="Labutti K."/>
            <person name="Haridas S."/>
            <person name="Pangalinan J."/>
            <person name="Salamov A.A."/>
            <person name="Simmons B.A."/>
            <person name="Magnuson J.K."/>
            <person name="Chen J."/>
            <person name="Drula E."/>
            <person name="Henrissat B."/>
            <person name="Wiebenga A."/>
            <person name="Lubbers R.J."/>
            <person name="Gomes A.C."/>
            <person name="Makela M.R."/>
            <person name="Stajich J."/>
            <person name="Grigoriev I.V."/>
            <person name="Mortensen U.H."/>
            <person name="De Vries R.P."/>
            <person name="Baker S.E."/>
            <person name="Andersen M.R."/>
        </authorList>
    </citation>
    <scope>NUCLEOTIDE SEQUENCE [LARGE SCALE GENOMIC DNA]</scope>
    <source>
        <strain evidence="3 4">CBS 123904</strain>
    </source>
</reference>
<keyword evidence="4" id="KW-1185">Reference proteome</keyword>